<keyword evidence="1" id="KW-1015">Disulfide bond</keyword>
<organism evidence="4 5">
    <name type="scientific">Crassostrea virginica</name>
    <name type="common">Eastern oyster</name>
    <dbReference type="NCBI Taxonomy" id="6565"/>
    <lineage>
        <taxon>Eukaryota</taxon>
        <taxon>Metazoa</taxon>
        <taxon>Spiralia</taxon>
        <taxon>Lophotrochozoa</taxon>
        <taxon>Mollusca</taxon>
        <taxon>Bivalvia</taxon>
        <taxon>Autobranchia</taxon>
        <taxon>Pteriomorphia</taxon>
        <taxon>Ostreida</taxon>
        <taxon>Ostreoidea</taxon>
        <taxon>Ostreidae</taxon>
        <taxon>Crassostrea</taxon>
    </lineage>
</organism>
<dbReference type="Gene3D" id="3.10.100.10">
    <property type="entry name" value="Mannose-Binding Protein A, subunit A"/>
    <property type="match status" value="1"/>
</dbReference>
<evidence type="ECO:0000259" key="3">
    <source>
        <dbReference type="PROSITE" id="PS50041"/>
    </source>
</evidence>
<evidence type="ECO:0000313" key="4">
    <source>
        <dbReference type="Proteomes" id="UP000694844"/>
    </source>
</evidence>
<dbReference type="InterPro" id="IPR016186">
    <property type="entry name" value="C-type_lectin-like/link_sf"/>
</dbReference>
<dbReference type="InterPro" id="IPR018378">
    <property type="entry name" value="C-type_lectin_CS"/>
</dbReference>
<sequence>MSSLLIIIKLLLCTIVCLAICKDVKSTLTCLTSLNKEMSRLQSTLMKQPMVKKVFLKEAVFETRFETRCTRDSCSTHTVTSQNVSIPSVSTPNTCHQGWKSRGRSCYNLFKDHKTNWFQAQMNCRKYGGNLVQIQDVQENTWLKKHFSGSDVWTDAVDLGKEGQWTFFSSGRPLKYFKWKRREPNNAKPGEDCTIIDLAHYGRWDDRNCQWKYHSLCEIDLK</sequence>
<dbReference type="InterPro" id="IPR016187">
    <property type="entry name" value="CTDL_fold"/>
</dbReference>
<dbReference type="RefSeq" id="XP_022302981.1">
    <property type="nucleotide sequence ID" value="XM_022447273.1"/>
</dbReference>
<dbReference type="PROSITE" id="PS00615">
    <property type="entry name" value="C_TYPE_LECTIN_1"/>
    <property type="match status" value="1"/>
</dbReference>
<evidence type="ECO:0000256" key="1">
    <source>
        <dbReference type="ARBA" id="ARBA00023157"/>
    </source>
</evidence>
<dbReference type="InterPro" id="IPR050111">
    <property type="entry name" value="C-type_lectin/snaclec_domain"/>
</dbReference>
<evidence type="ECO:0000256" key="2">
    <source>
        <dbReference type="SAM" id="SignalP"/>
    </source>
</evidence>
<dbReference type="SUPFAM" id="SSF56436">
    <property type="entry name" value="C-type lectin-like"/>
    <property type="match status" value="1"/>
</dbReference>
<feature type="domain" description="C-type lectin" evidence="3">
    <location>
        <begin position="102"/>
        <end position="218"/>
    </location>
</feature>
<keyword evidence="4" id="KW-1185">Reference proteome</keyword>
<dbReference type="InterPro" id="IPR001304">
    <property type="entry name" value="C-type_lectin-like"/>
</dbReference>
<gene>
    <name evidence="5" type="primary">LOC111110672</name>
</gene>
<proteinExistence type="predicted"/>
<dbReference type="Proteomes" id="UP000694844">
    <property type="component" value="Chromosome 8"/>
</dbReference>
<dbReference type="PROSITE" id="PS50041">
    <property type="entry name" value="C_TYPE_LECTIN_2"/>
    <property type="match status" value="1"/>
</dbReference>
<name>A0A8B8BJ59_CRAVI</name>
<dbReference type="SMART" id="SM00034">
    <property type="entry name" value="CLECT"/>
    <property type="match status" value="1"/>
</dbReference>
<keyword evidence="2" id="KW-0732">Signal</keyword>
<dbReference type="CDD" id="cd00037">
    <property type="entry name" value="CLECT"/>
    <property type="match status" value="1"/>
</dbReference>
<accession>A0A8B8BJ59</accession>
<dbReference type="OrthoDB" id="6051775at2759"/>
<dbReference type="AlphaFoldDB" id="A0A8B8BJ59"/>
<dbReference type="GeneID" id="111110672"/>
<dbReference type="PANTHER" id="PTHR22803">
    <property type="entry name" value="MANNOSE, PHOSPHOLIPASE, LECTIN RECEPTOR RELATED"/>
    <property type="match status" value="1"/>
</dbReference>
<reference evidence="5" key="1">
    <citation type="submission" date="2025-08" db="UniProtKB">
        <authorList>
            <consortium name="RefSeq"/>
        </authorList>
    </citation>
    <scope>IDENTIFICATION</scope>
    <source>
        <tissue evidence="5">Whole sample</tissue>
    </source>
</reference>
<feature type="signal peptide" evidence="2">
    <location>
        <begin position="1"/>
        <end position="19"/>
    </location>
</feature>
<protein>
    <submittedName>
        <fullName evidence="5">C-type lectin mannose-binding isoform-like isoform X1</fullName>
    </submittedName>
</protein>
<feature type="chain" id="PRO_5034343610" evidence="2">
    <location>
        <begin position="20"/>
        <end position="222"/>
    </location>
</feature>
<dbReference type="Pfam" id="PF00059">
    <property type="entry name" value="Lectin_C"/>
    <property type="match status" value="1"/>
</dbReference>
<evidence type="ECO:0000313" key="5">
    <source>
        <dbReference type="RefSeq" id="XP_022302981.1"/>
    </source>
</evidence>
<dbReference type="KEGG" id="cvn:111110672"/>